<evidence type="ECO:0000313" key="5">
    <source>
        <dbReference type="EMBL" id="GJD96724.1"/>
    </source>
</evidence>
<dbReference type="PANTHER" id="PTHR11709">
    <property type="entry name" value="MULTI-COPPER OXIDASE"/>
    <property type="match status" value="1"/>
</dbReference>
<feature type="domain" description="Plastocyanin-like" evidence="3">
    <location>
        <begin position="424"/>
        <end position="509"/>
    </location>
</feature>
<dbReference type="InterPro" id="IPR011707">
    <property type="entry name" value="Cu-oxidase-like_N"/>
</dbReference>
<protein>
    <submittedName>
        <fullName evidence="5">Multicopper oxidase MmcO</fullName>
    </submittedName>
</protein>
<organism evidence="5 6">
    <name type="scientific">Methylobacterium iners</name>
    <dbReference type="NCBI Taxonomy" id="418707"/>
    <lineage>
        <taxon>Bacteria</taxon>
        <taxon>Pseudomonadati</taxon>
        <taxon>Pseudomonadota</taxon>
        <taxon>Alphaproteobacteria</taxon>
        <taxon>Hyphomicrobiales</taxon>
        <taxon>Methylobacteriaceae</taxon>
        <taxon>Methylobacterium</taxon>
    </lineage>
</organism>
<dbReference type="CDD" id="cd13861">
    <property type="entry name" value="CuRO_1_CumA_like"/>
    <property type="match status" value="1"/>
</dbReference>
<reference evidence="5" key="1">
    <citation type="journal article" date="2021" name="Front. Microbiol.">
        <title>Comprehensive Comparative Genomics and Phenotyping of Methylobacterium Species.</title>
        <authorList>
            <person name="Alessa O."/>
            <person name="Ogura Y."/>
            <person name="Fujitani Y."/>
            <person name="Takami H."/>
            <person name="Hayashi T."/>
            <person name="Sahin N."/>
            <person name="Tani A."/>
        </authorList>
    </citation>
    <scope>NUCLEOTIDE SEQUENCE</scope>
    <source>
        <strain evidence="5">DSM 19015</strain>
    </source>
</reference>
<dbReference type="InterPro" id="IPR008972">
    <property type="entry name" value="Cupredoxin"/>
</dbReference>
<dbReference type="InterPro" id="IPR006311">
    <property type="entry name" value="TAT_signal"/>
</dbReference>
<dbReference type="Proteomes" id="UP001055125">
    <property type="component" value="Unassembled WGS sequence"/>
</dbReference>
<dbReference type="EMBL" id="BPQP01000067">
    <property type="protein sequence ID" value="GJD96724.1"/>
    <property type="molecule type" value="Genomic_DNA"/>
</dbReference>
<gene>
    <name evidence="5" type="primary">mmcO_1</name>
    <name evidence="5" type="ORF">OCOJLMKI_3949</name>
</gene>
<evidence type="ECO:0000259" key="3">
    <source>
        <dbReference type="Pfam" id="PF07731"/>
    </source>
</evidence>
<dbReference type="Pfam" id="PF07732">
    <property type="entry name" value="Cu-oxidase_3"/>
    <property type="match status" value="1"/>
</dbReference>
<accession>A0ABQ4S2M1</accession>
<dbReference type="Gene3D" id="2.60.40.420">
    <property type="entry name" value="Cupredoxins - blue copper proteins"/>
    <property type="match status" value="3"/>
</dbReference>
<dbReference type="SUPFAM" id="SSF49503">
    <property type="entry name" value="Cupredoxins"/>
    <property type="match status" value="3"/>
</dbReference>
<dbReference type="PROSITE" id="PS51318">
    <property type="entry name" value="TAT"/>
    <property type="match status" value="1"/>
</dbReference>
<dbReference type="InterPro" id="IPR011706">
    <property type="entry name" value="Cu-oxidase_C"/>
</dbReference>
<dbReference type="InterPro" id="IPR045087">
    <property type="entry name" value="Cu-oxidase_fam"/>
</dbReference>
<reference evidence="5" key="2">
    <citation type="submission" date="2021-08" db="EMBL/GenBank/DDBJ databases">
        <authorList>
            <person name="Tani A."/>
            <person name="Ola A."/>
            <person name="Ogura Y."/>
            <person name="Katsura K."/>
            <person name="Hayashi T."/>
        </authorList>
    </citation>
    <scope>NUCLEOTIDE SEQUENCE</scope>
    <source>
        <strain evidence="5">DSM 19015</strain>
    </source>
</reference>
<keyword evidence="1" id="KW-0479">Metal-binding</keyword>
<evidence type="ECO:0000313" key="6">
    <source>
        <dbReference type="Proteomes" id="UP001055125"/>
    </source>
</evidence>
<evidence type="ECO:0000256" key="1">
    <source>
        <dbReference type="ARBA" id="ARBA00022723"/>
    </source>
</evidence>
<dbReference type="RefSeq" id="WP_238245819.1">
    <property type="nucleotide sequence ID" value="NZ_BPQP01000067.1"/>
</dbReference>
<dbReference type="PROSITE" id="PS00079">
    <property type="entry name" value="MULTICOPPER_OXIDASE1"/>
    <property type="match status" value="1"/>
</dbReference>
<dbReference type="Pfam" id="PF07731">
    <property type="entry name" value="Cu-oxidase_2"/>
    <property type="match status" value="1"/>
</dbReference>
<feature type="domain" description="Plastocyanin-like" evidence="4">
    <location>
        <begin position="88"/>
        <end position="182"/>
    </location>
</feature>
<name>A0ABQ4S2M1_9HYPH</name>
<proteinExistence type="predicted"/>
<dbReference type="InterPro" id="IPR002355">
    <property type="entry name" value="Cu_oxidase_Cu_BS"/>
</dbReference>
<dbReference type="PROSITE" id="PS00080">
    <property type="entry name" value="MULTICOPPER_OXIDASE2"/>
    <property type="match status" value="1"/>
</dbReference>
<evidence type="ECO:0000259" key="4">
    <source>
        <dbReference type="Pfam" id="PF07732"/>
    </source>
</evidence>
<keyword evidence="2" id="KW-0560">Oxidoreductase</keyword>
<dbReference type="PANTHER" id="PTHR11709:SF2">
    <property type="entry name" value="MULTICOPPER OXIDASE LPR1"/>
    <property type="match status" value="1"/>
</dbReference>
<keyword evidence="6" id="KW-1185">Reference proteome</keyword>
<comment type="caution">
    <text evidence="5">The sequence shown here is derived from an EMBL/GenBank/DDBJ whole genome shotgun (WGS) entry which is preliminary data.</text>
</comment>
<evidence type="ECO:0000256" key="2">
    <source>
        <dbReference type="ARBA" id="ARBA00023002"/>
    </source>
</evidence>
<dbReference type="InterPro" id="IPR033138">
    <property type="entry name" value="Cu_oxidase_CS"/>
</dbReference>
<sequence>MTDWRPPSEGLGRRSLIAGGLAALAAGVVPLAARDRSAVDRLQGLTPAPDGGPPSRTHDLTLVAAEREAAVLGPGQPLTRVWSFAPEGSPVLPVLRARVGDRINATLENRLAQHTSIHWHGIRLPNGMDGVPYLTQAPVRPGERFAYAFDLPDAGTFFLHPHCDESGGAGRGLMAVLIVEGDAPPGYADAELTVAIKDWRLAQDGGFLPFETKEGAGRAGTFGTIRGVNGVAGPLRATVPTGGLVRLRLLNLDSTRIVQIGVEGAEAALIATDGHALQPIAQDDLPDSAWRLGPAMRADLLVQAPARAGEILRIVDFASAEPWLVAELTAAGPRLNRGPFAPKPLYAATVPRADTGAAEPLTFTFGASSGASAAAEIAAGLAPGDPLAKVLLDSLCVRDTSLWAVNQVPWPSGPDAVLPPPLGTLKAGRPYVFEWVNTTPHPHPIHLHGHAFEVLSSSRQKLPRHLADTVILNPRERIEIAFVAAPGDWMLHCHILEHLEYGMMGYLRVAA</sequence>